<comment type="caution">
    <text evidence="2">The sequence shown here is derived from an EMBL/GenBank/DDBJ whole genome shotgun (WGS) entry which is preliminary data.</text>
</comment>
<keyword evidence="3" id="KW-1185">Reference proteome</keyword>
<dbReference type="PANTHER" id="PTHR36440:SF1">
    <property type="entry name" value="PUTATIVE (AFU_ORTHOLOGUE AFUA_8G07350)-RELATED"/>
    <property type="match status" value="1"/>
</dbReference>
<evidence type="ECO:0000313" key="3">
    <source>
        <dbReference type="Proteomes" id="UP001455709"/>
    </source>
</evidence>
<protein>
    <submittedName>
        <fullName evidence="2">Cupin domain-containing protein</fullName>
    </submittedName>
</protein>
<evidence type="ECO:0000259" key="1">
    <source>
        <dbReference type="Pfam" id="PF07883"/>
    </source>
</evidence>
<gene>
    <name evidence="2" type="ORF">ABGV49_01490</name>
</gene>
<dbReference type="RefSeq" id="WP_347369471.1">
    <property type="nucleotide sequence ID" value="NZ_JBDOJC010000001.1"/>
</dbReference>
<dbReference type="Proteomes" id="UP001455709">
    <property type="component" value="Unassembled WGS sequence"/>
</dbReference>
<feature type="domain" description="Cupin type-2" evidence="1">
    <location>
        <begin position="46"/>
        <end position="113"/>
    </location>
</feature>
<proteinExistence type="predicted"/>
<dbReference type="InterPro" id="IPR014710">
    <property type="entry name" value="RmlC-like_jellyroll"/>
</dbReference>
<dbReference type="EMBL" id="JBDOJC010000001">
    <property type="protein sequence ID" value="MEO2215736.1"/>
    <property type="molecule type" value="Genomic_DNA"/>
</dbReference>
<name>A0ABV0F6P1_9NEIS</name>
<dbReference type="InterPro" id="IPR053146">
    <property type="entry name" value="QDO-like"/>
</dbReference>
<dbReference type="InterPro" id="IPR013096">
    <property type="entry name" value="Cupin_2"/>
</dbReference>
<dbReference type="InterPro" id="IPR011051">
    <property type="entry name" value="RmlC_Cupin_sf"/>
</dbReference>
<reference evidence="2 3" key="1">
    <citation type="submission" date="2024-05" db="EMBL/GenBank/DDBJ databases">
        <authorList>
            <person name="De Oliveira J.P."/>
            <person name="Noriler S.A."/>
            <person name="De Oliveira A.G."/>
            <person name="Sipoli D.S."/>
        </authorList>
    </citation>
    <scope>NUCLEOTIDE SEQUENCE [LARGE SCALE GENOMIC DNA]</scope>
    <source>
        <strain evidence="2 3">LABIM189</strain>
    </source>
</reference>
<accession>A0ABV0F6P1</accession>
<dbReference type="Gene3D" id="2.60.120.10">
    <property type="entry name" value="Jelly Rolls"/>
    <property type="match status" value="1"/>
</dbReference>
<dbReference type="PANTHER" id="PTHR36440">
    <property type="entry name" value="PUTATIVE (AFU_ORTHOLOGUE AFUA_8G07350)-RELATED"/>
    <property type="match status" value="1"/>
</dbReference>
<dbReference type="SUPFAM" id="SSF51182">
    <property type="entry name" value="RmlC-like cupins"/>
    <property type="match status" value="1"/>
</dbReference>
<evidence type="ECO:0000313" key="2">
    <source>
        <dbReference type="EMBL" id="MEO2215736.1"/>
    </source>
</evidence>
<sequence>MEVKEHSEVRFLSAGKGESTWLNGDLYTVKVSGEQSAGSISVLEAIVPPGGGPPLHNHLYEDEAFYILEGELDIYVENLAYTARLGDFVFIPRGKFHRFRNNTNRPAKQLLVFTPGGFDRFFIESGKAPVEGEPIPAFDPKDNDKARVIAEKYGSIQAMNALGA</sequence>
<dbReference type="Pfam" id="PF07883">
    <property type="entry name" value="Cupin_2"/>
    <property type="match status" value="1"/>
</dbReference>
<organism evidence="2 3">
    <name type="scientific">Chromobacterium vaccinii</name>
    <dbReference type="NCBI Taxonomy" id="1108595"/>
    <lineage>
        <taxon>Bacteria</taxon>
        <taxon>Pseudomonadati</taxon>
        <taxon>Pseudomonadota</taxon>
        <taxon>Betaproteobacteria</taxon>
        <taxon>Neisseriales</taxon>
        <taxon>Chromobacteriaceae</taxon>
        <taxon>Chromobacterium</taxon>
    </lineage>
</organism>